<dbReference type="InterPro" id="IPR006311">
    <property type="entry name" value="TAT_signal"/>
</dbReference>
<dbReference type="InterPro" id="IPR000914">
    <property type="entry name" value="SBP_5_dom"/>
</dbReference>
<evidence type="ECO:0000256" key="3">
    <source>
        <dbReference type="ARBA" id="ARBA00022729"/>
    </source>
</evidence>
<dbReference type="PANTHER" id="PTHR30290">
    <property type="entry name" value="PERIPLASMIC BINDING COMPONENT OF ABC TRANSPORTER"/>
    <property type="match status" value="1"/>
</dbReference>
<dbReference type="GO" id="GO:0042597">
    <property type="term" value="C:periplasmic space"/>
    <property type="evidence" value="ECO:0007669"/>
    <property type="project" value="UniProtKB-ARBA"/>
</dbReference>
<dbReference type="PROSITE" id="PS51318">
    <property type="entry name" value="TAT"/>
    <property type="match status" value="1"/>
</dbReference>
<accession>A0ABD5WRY3</accession>
<evidence type="ECO:0000256" key="1">
    <source>
        <dbReference type="ARBA" id="ARBA00005695"/>
    </source>
</evidence>
<protein>
    <submittedName>
        <fullName evidence="6">ABC transporter substrate-binding protein</fullName>
    </submittedName>
</protein>
<feature type="domain" description="Solute-binding protein family 5" evidence="5">
    <location>
        <begin position="101"/>
        <end position="517"/>
    </location>
</feature>
<keyword evidence="3" id="KW-0732">Signal</keyword>
<name>A0ABD5WRY3_9EURY</name>
<evidence type="ECO:0000256" key="4">
    <source>
        <dbReference type="SAM" id="MobiDB-lite"/>
    </source>
</evidence>
<dbReference type="PANTHER" id="PTHR30290:SF9">
    <property type="entry name" value="OLIGOPEPTIDE-BINDING PROTEIN APPA"/>
    <property type="match status" value="1"/>
</dbReference>
<comment type="similarity">
    <text evidence="1">Belongs to the bacterial solute-binding protein 5 family.</text>
</comment>
<comment type="caution">
    <text evidence="6">The sequence shown here is derived from an EMBL/GenBank/DDBJ whole genome shotgun (WGS) entry which is preliminary data.</text>
</comment>
<dbReference type="GeneID" id="79304724"/>
<reference evidence="6 7" key="1">
    <citation type="journal article" date="2019" name="Int. J. Syst. Evol. Microbiol.">
        <title>The Global Catalogue of Microorganisms (GCM) 10K type strain sequencing project: providing services to taxonomists for standard genome sequencing and annotation.</title>
        <authorList>
            <consortium name="The Broad Institute Genomics Platform"/>
            <consortium name="The Broad Institute Genome Sequencing Center for Infectious Disease"/>
            <person name="Wu L."/>
            <person name="Ma J."/>
        </authorList>
    </citation>
    <scope>NUCLEOTIDE SEQUENCE [LARGE SCALE GENOMIC DNA]</scope>
    <source>
        <strain evidence="6 7">DT72</strain>
    </source>
</reference>
<dbReference type="Proteomes" id="UP001596407">
    <property type="component" value="Unassembled WGS sequence"/>
</dbReference>
<dbReference type="PROSITE" id="PS01040">
    <property type="entry name" value="SBP_BACTERIAL_5"/>
    <property type="match status" value="1"/>
</dbReference>
<proteinExistence type="inferred from homology"/>
<dbReference type="Pfam" id="PF00496">
    <property type="entry name" value="SBP_bac_5"/>
    <property type="match status" value="1"/>
</dbReference>
<evidence type="ECO:0000313" key="6">
    <source>
        <dbReference type="EMBL" id="MFC7081923.1"/>
    </source>
</evidence>
<feature type="region of interest" description="Disordered" evidence="4">
    <location>
        <begin position="26"/>
        <end position="56"/>
    </location>
</feature>
<sequence length="619" mass="68419">MTDTDNLSRRRFLQATGGAASAVALAGCTGGNEDDSDQTTEGNSTDGGDQADKPNDDANVLRLINSTMSTLDPVKATDTASGTVIQQVFDAMMNYPNGTIEVEPQLAKGHEVSDDFKTYTLKLKEGAKFHNGDEVTAQDFVYSWERLAASDNSRRAYFILSSIGVEHETETVTKDGEETEQYKPGSMAVEATDDYTVEMQLSEPFHATLEMLAYTSFAAIPEGIIGDIDGYDGEMSHKKFSTENPVGAGPFTFDKWESNTEAKVSKYEDYHGSAANVDGIHWNISSSSDAIYNYGVVNQNADMVTGEQLPTPKYDPKKVSVEKTDKLGRKVGTYGPTKSDMTMDYTGFATINAFYIGFNTDAVEKPVRQAAAYALNQEQAVNKVFKGRGEASYHFTPPSIYPGGAPEYQKHAENNYPYGYNEAKLDKAREVMKEAGYGKDNKAKFTFTVYESSDTWSELGKLLRDKLSSAYVDMSVEKAPFSTLLKRGRNGNLEAYSLGWVMDWPAPDNFLQLLNPPQTDTSKAAPTSYINWSGTEASKSAKEAWKTIESNAAPTDEAQKARDEAYVTMEEANWEDVGFLPTYHRMDERFKYSWVDCPRFGGAGASRQMYNKVEIGDRK</sequence>
<dbReference type="SUPFAM" id="SSF53850">
    <property type="entry name" value="Periplasmic binding protein-like II"/>
    <property type="match status" value="1"/>
</dbReference>
<organism evidence="6 7">
    <name type="scientific">Halorussus caseinilyticus</name>
    <dbReference type="NCBI Taxonomy" id="3034025"/>
    <lineage>
        <taxon>Archaea</taxon>
        <taxon>Methanobacteriati</taxon>
        <taxon>Methanobacteriota</taxon>
        <taxon>Stenosarchaea group</taxon>
        <taxon>Halobacteria</taxon>
        <taxon>Halobacteriales</taxon>
        <taxon>Haladaptataceae</taxon>
        <taxon>Halorussus</taxon>
    </lineage>
</organism>
<evidence type="ECO:0000313" key="7">
    <source>
        <dbReference type="Proteomes" id="UP001596407"/>
    </source>
</evidence>
<dbReference type="Gene3D" id="3.40.190.10">
    <property type="entry name" value="Periplasmic binding protein-like II"/>
    <property type="match status" value="1"/>
</dbReference>
<dbReference type="Gene3D" id="3.10.105.10">
    <property type="entry name" value="Dipeptide-binding Protein, Domain 3"/>
    <property type="match status" value="1"/>
</dbReference>
<evidence type="ECO:0000259" key="5">
    <source>
        <dbReference type="Pfam" id="PF00496"/>
    </source>
</evidence>
<dbReference type="InterPro" id="IPR023765">
    <property type="entry name" value="SBP_5_CS"/>
</dbReference>
<keyword evidence="2" id="KW-0813">Transport</keyword>
<dbReference type="EMBL" id="JBHSZH010000005">
    <property type="protein sequence ID" value="MFC7081923.1"/>
    <property type="molecule type" value="Genomic_DNA"/>
</dbReference>
<keyword evidence="7" id="KW-1185">Reference proteome</keyword>
<dbReference type="CDD" id="cd00995">
    <property type="entry name" value="PBP2_NikA_DppA_OppA_like"/>
    <property type="match status" value="1"/>
</dbReference>
<gene>
    <name evidence="6" type="ORF">ACFQJ6_19330</name>
</gene>
<evidence type="ECO:0000256" key="2">
    <source>
        <dbReference type="ARBA" id="ARBA00022448"/>
    </source>
</evidence>
<dbReference type="RefSeq" id="WP_276280111.1">
    <property type="nucleotide sequence ID" value="NZ_CP119809.1"/>
</dbReference>
<dbReference type="InterPro" id="IPR030678">
    <property type="entry name" value="Peptide/Ni-bd"/>
</dbReference>
<dbReference type="AlphaFoldDB" id="A0ABD5WRY3"/>
<dbReference type="InterPro" id="IPR039424">
    <property type="entry name" value="SBP_5"/>
</dbReference>
<dbReference type="PIRSF" id="PIRSF002741">
    <property type="entry name" value="MppA"/>
    <property type="match status" value="1"/>
</dbReference>